<evidence type="ECO:0000256" key="1">
    <source>
        <dbReference type="SAM" id="Phobius"/>
    </source>
</evidence>
<keyword evidence="1" id="KW-0812">Transmembrane</keyword>
<evidence type="ECO:0000313" key="2">
    <source>
        <dbReference type="EMBL" id="SFS13162.1"/>
    </source>
</evidence>
<keyword evidence="1" id="KW-0472">Membrane</keyword>
<protein>
    <recommendedName>
        <fullName evidence="4">DUF5518 domain-containing protein</fullName>
    </recommendedName>
</protein>
<feature type="transmembrane region" description="Helical" evidence="1">
    <location>
        <begin position="60"/>
        <end position="80"/>
    </location>
</feature>
<keyword evidence="3" id="KW-1185">Reference proteome</keyword>
<evidence type="ECO:0000313" key="3">
    <source>
        <dbReference type="Proteomes" id="UP000199062"/>
    </source>
</evidence>
<name>A0A1I6MC41_9EURY</name>
<keyword evidence="1" id="KW-1133">Transmembrane helix</keyword>
<dbReference type="RefSeq" id="WP_089819448.1">
    <property type="nucleotide sequence ID" value="NZ_FOZK01000006.1"/>
</dbReference>
<evidence type="ECO:0008006" key="4">
    <source>
        <dbReference type="Google" id="ProtNLM"/>
    </source>
</evidence>
<dbReference type="AlphaFoldDB" id="A0A1I6MC41"/>
<reference evidence="2 3" key="1">
    <citation type="submission" date="2016-10" db="EMBL/GenBank/DDBJ databases">
        <authorList>
            <person name="de Groot N.N."/>
        </authorList>
    </citation>
    <scope>NUCLEOTIDE SEQUENCE [LARGE SCALE GENOMIC DNA]</scope>
    <source>
        <strain evidence="2 3">CGMCC 1.10457</strain>
    </source>
</reference>
<dbReference type="Proteomes" id="UP000199062">
    <property type="component" value="Unassembled WGS sequence"/>
</dbReference>
<dbReference type="Pfam" id="PF17647">
    <property type="entry name" value="DUF5518"/>
    <property type="match status" value="1"/>
</dbReference>
<feature type="transmembrane region" description="Helical" evidence="1">
    <location>
        <begin position="92"/>
        <end position="119"/>
    </location>
</feature>
<dbReference type="EMBL" id="FOZK01000006">
    <property type="protein sequence ID" value="SFS13162.1"/>
    <property type="molecule type" value="Genomic_DNA"/>
</dbReference>
<feature type="transmembrane region" description="Helical" evidence="1">
    <location>
        <begin position="7"/>
        <end position="28"/>
    </location>
</feature>
<sequence>MTNWRAVLWGFVAGIVFGLLAFAIPVIGHVGAGLVAGGVAGYLAGGGLASGAWHGLLAGALDGIVLALLVSPVAALLGGLGGGPVGSLVGGLGVVVIGVLVAAVFAIDSAIGGAIGVLFSDERQTTGTTVER</sequence>
<dbReference type="InterPro" id="IPR040493">
    <property type="entry name" value="DUF5518"/>
</dbReference>
<proteinExistence type="predicted"/>
<gene>
    <name evidence="2" type="ORF">SAMN05216559_4212</name>
</gene>
<organism evidence="2 3">
    <name type="scientific">Halomicrobium zhouii</name>
    <dbReference type="NCBI Taxonomy" id="767519"/>
    <lineage>
        <taxon>Archaea</taxon>
        <taxon>Methanobacteriati</taxon>
        <taxon>Methanobacteriota</taxon>
        <taxon>Stenosarchaea group</taxon>
        <taxon>Halobacteria</taxon>
        <taxon>Halobacteriales</taxon>
        <taxon>Haloarculaceae</taxon>
        <taxon>Halomicrobium</taxon>
    </lineage>
</organism>
<dbReference type="STRING" id="767519.SAMN05216559_4212"/>
<accession>A0A1I6MC41</accession>
<feature type="transmembrane region" description="Helical" evidence="1">
    <location>
        <begin position="34"/>
        <end position="53"/>
    </location>
</feature>